<dbReference type="SMART" id="SM00399">
    <property type="entry name" value="ZnF_C4"/>
    <property type="match status" value="1"/>
</dbReference>
<dbReference type="Gene3D" id="1.10.565.10">
    <property type="entry name" value="Retinoid X Receptor"/>
    <property type="match status" value="1"/>
</dbReference>
<dbReference type="PROSITE" id="PS51843">
    <property type="entry name" value="NR_LBD"/>
    <property type="match status" value="1"/>
</dbReference>
<protein>
    <submittedName>
        <fullName evidence="1">Nuclear receptor</fullName>
    </submittedName>
</protein>
<dbReference type="SUPFAM" id="SSF57716">
    <property type="entry name" value="Glucocorticoid receptor-like (DNA-binding domain)"/>
    <property type="match status" value="1"/>
</dbReference>
<dbReference type="PANTHER" id="PTHR46011">
    <property type="entry name" value="NUCLEAR HORMONE RECEPTOR FAMILY MEMBER NHR-86-RELATED"/>
    <property type="match status" value="1"/>
</dbReference>
<dbReference type="InterPro" id="IPR035500">
    <property type="entry name" value="NHR-like_dom_sf"/>
</dbReference>
<reference evidence="2" key="1">
    <citation type="journal article" date="2008" name="Nat. Genet.">
        <title>The Pristionchus pacificus genome provides a unique perspective on nematode lifestyle and parasitism.</title>
        <authorList>
            <person name="Dieterich C."/>
            <person name="Clifton S.W."/>
            <person name="Schuster L.N."/>
            <person name="Chinwalla A."/>
            <person name="Delehaunty K."/>
            <person name="Dinkelacker I."/>
            <person name="Fulton L."/>
            <person name="Fulton R."/>
            <person name="Godfrey J."/>
            <person name="Minx P."/>
            <person name="Mitreva M."/>
            <person name="Roeseler W."/>
            <person name="Tian H."/>
            <person name="Witte H."/>
            <person name="Yang S.P."/>
            <person name="Wilson R.K."/>
            <person name="Sommer R.J."/>
        </authorList>
    </citation>
    <scope>NUCLEOTIDE SEQUENCE [LARGE SCALE GENOMIC DNA]</scope>
    <source>
        <strain evidence="2">PS312</strain>
    </source>
</reference>
<name>A0A2A6CPX6_PRIPA</name>
<dbReference type="Proteomes" id="UP000005239">
    <property type="component" value="Unassembled WGS sequence"/>
</dbReference>
<dbReference type="SUPFAM" id="SSF48508">
    <property type="entry name" value="Nuclear receptor ligand-binding domain"/>
    <property type="match status" value="1"/>
</dbReference>
<keyword evidence="2" id="KW-1185">Reference proteome</keyword>
<accession>A0A2A6CPX6</accession>
<reference evidence="1" key="2">
    <citation type="submission" date="2022-06" db="UniProtKB">
        <authorList>
            <consortium name="EnsemblMetazoa"/>
        </authorList>
    </citation>
    <scope>IDENTIFICATION</scope>
    <source>
        <strain evidence="1">PS312</strain>
    </source>
</reference>
<dbReference type="Pfam" id="PF00104">
    <property type="entry name" value="Hormone_recep"/>
    <property type="match status" value="1"/>
</dbReference>
<dbReference type="InterPro" id="IPR013088">
    <property type="entry name" value="Znf_NHR/GATA"/>
</dbReference>
<dbReference type="GO" id="GO:0005634">
    <property type="term" value="C:nucleus"/>
    <property type="evidence" value="ECO:0000318"/>
    <property type="project" value="GO_Central"/>
</dbReference>
<dbReference type="EnsemblMetazoa" id="PPA06608.1">
    <property type="protein sequence ID" value="PPA06608.1"/>
    <property type="gene ID" value="WBGene00096162"/>
</dbReference>
<dbReference type="GO" id="GO:0003700">
    <property type="term" value="F:DNA-binding transcription factor activity"/>
    <property type="evidence" value="ECO:0000318"/>
    <property type="project" value="GO_Central"/>
</dbReference>
<gene>
    <name evidence="1" type="primary">WBGene00096162</name>
</gene>
<dbReference type="GO" id="GO:0043565">
    <property type="term" value="F:sequence-specific DNA binding"/>
    <property type="evidence" value="ECO:0007669"/>
    <property type="project" value="InterPro"/>
</dbReference>
<sequence length="379" mass="44085">MTRQRSCLICTAPSLYAHWGITSCRSCAEFFKRTIVAGRTFTCRQGEGNCTINPRDRHNCRGCRFRKCELVGMKFDPKNASLMPAQSEKIYLEGGLLKNADEEWKASSSGFIDHTTFFNYERSESTTPLLDKIMNGYSIMCLTRLSQEKKFVSESCKDIRVHNLVLYLATYSTMNPIYELVKEGIREFGNTSFTQFKALDKEVKNSFAERRLTCFDMLESTYRALHHFPDCRETRMNGYTTYFTNSDVEEVFKTCDDDVDQPKLMGEWKKVVTRLSRMVRYPLELVKPTKHEFAALLGLAFWNDENADESLTNTANKAKFEIIRELHVYYKEQSIADCATRIGRLYCLLVNCEECAVKVDEDFEIFRLMNMFEKSFHHQ</sequence>
<dbReference type="Pfam" id="PF00105">
    <property type="entry name" value="zf-C4"/>
    <property type="match status" value="1"/>
</dbReference>
<dbReference type="PANTHER" id="PTHR46011:SF6">
    <property type="entry name" value="HIGH ZINC ACTIVATED NUCLEAR RECEPTOR PROTEIN"/>
    <property type="match status" value="1"/>
</dbReference>
<organism evidence="1 2">
    <name type="scientific">Pristionchus pacificus</name>
    <name type="common">Parasitic nematode worm</name>
    <dbReference type="NCBI Taxonomy" id="54126"/>
    <lineage>
        <taxon>Eukaryota</taxon>
        <taxon>Metazoa</taxon>
        <taxon>Ecdysozoa</taxon>
        <taxon>Nematoda</taxon>
        <taxon>Chromadorea</taxon>
        <taxon>Rhabditida</taxon>
        <taxon>Rhabditina</taxon>
        <taxon>Diplogasteromorpha</taxon>
        <taxon>Diplogasteroidea</taxon>
        <taxon>Neodiplogasteridae</taxon>
        <taxon>Pristionchus</taxon>
    </lineage>
</organism>
<dbReference type="PROSITE" id="PS51030">
    <property type="entry name" value="NUCLEAR_REC_DBD_2"/>
    <property type="match status" value="1"/>
</dbReference>
<accession>A0A8R1U7E9</accession>
<dbReference type="InterPro" id="IPR000536">
    <property type="entry name" value="Nucl_hrmn_rcpt_lig-bd"/>
</dbReference>
<dbReference type="InterPro" id="IPR001628">
    <property type="entry name" value="Znf_hrmn_rcpt"/>
</dbReference>
<dbReference type="PRINTS" id="PR00047">
    <property type="entry name" value="STROIDFINGER"/>
</dbReference>
<dbReference type="PROSITE" id="PS51257">
    <property type="entry name" value="PROKAR_LIPOPROTEIN"/>
    <property type="match status" value="1"/>
</dbReference>
<proteinExistence type="predicted"/>
<dbReference type="GO" id="GO:0008270">
    <property type="term" value="F:zinc ion binding"/>
    <property type="evidence" value="ECO:0007669"/>
    <property type="project" value="InterPro"/>
</dbReference>
<dbReference type="OrthoDB" id="10018779at2759"/>
<evidence type="ECO:0000313" key="1">
    <source>
        <dbReference type="EnsemblMetazoa" id="PPA06608.1"/>
    </source>
</evidence>
<evidence type="ECO:0000313" key="2">
    <source>
        <dbReference type="Proteomes" id="UP000005239"/>
    </source>
</evidence>
<dbReference type="Gene3D" id="3.30.50.10">
    <property type="entry name" value="Erythroid Transcription Factor GATA-1, subunit A"/>
    <property type="match status" value="1"/>
</dbReference>
<dbReference type="AlphaFoldDB" id="A0A2A6CPX6"/>